<feature type="transmembrane region" description="Helical" evidence="9">
    <location>
        <begin position="123"/>
        <end position="146"/>
    </location>
</feature>
<keyword evidence="6 9" id="KW-0472">Membrane</keyword>
<evidence type="ECO:0000256" key="6">
    <source>
        <dbReference type="ARBA" id="ARBA00023136"/>
    </source>
</evidence>
<dbReference type="GO" id="GO:0004930">
    <property type="term" value="F:G protein-coupled receptor activity"/>
    <property type="evidence" value="ECO:0007669"/>
    <property type="project" value="UniProtKB-KW"/>
</dbReference>
<dbReference type="PANTHER" id="PTHR24249:SF372">
    <property type="entry name" value="G-PROTEIN COUPLED RECEPTORS FAMILY 1 PROFILE DOMAIN-CONTAINING PROTEIN"/>
    <property type="match status" value="1"/>
</dbReference>
<evidence type="ECO:0000256" key="1">
    <source>
        <dbReference type="ARBA" id="ARBA00004651"/>
    </source>
</evidence>
<keyword evidence="5" id="KW-0297">G-protein coupled receptor</keyword>
<keyword evidence="12" id="KW-1185">Reference proteome</keyword>
<evidence type="ECO:0000313" key="12">
    <source>
        <dbReference type="Proteomes" id="UP001159428"/>
    </source>
</evidence>
<evidence type="ECO:0000256" key="5">
    <source>
        <dbReference type="ARBA" id="ARBA00023040"/>
    </source>
</evidence>
<keyword evidence="2" id="KW-1003">Cell membrane</keyword>
<feature type="transmembrane region" description="Helical" evidence="9">
    <location>
        <begin position="250"/>
        <end position="269"/>
    </location>
</feature>
<feature type="transmembrane region" description="Helical" evidence="9">
    <location>
        <begin position="158"/>
        <end position="183"/>
    </location>
</feature>
<evidence type="ECO:0000256" key="3">
    <source>
        <dbReference type="ARBA" id="ARBA00022692"/>
    </source>
</evidence>
<dbReference type="GO" id="GO:0005886">
    <property type="term" value="C:plasma membrane"/>
    <property type="evidence" value="ECO:0007669"/>
    <property type="project" value="UniProtKB-SubCell"/>
</dbReference>
<feature type="transmembrane region" description="Helical" evidence="9">
    <location>
        <begin position="6"/>
        <end position="29"/>
    </location>
</feature>
<feature type="transmembrane region" description="Helical" evidence="9">
    <location>
        <begin position="41"/>
        <end position="65"/>
    </location>
</feature>
<gene>
    <name evidence="11" type="ORF">PMEA_00027798</name>
</gene>
<evidence type="ECO:0000256" key="9">
    <source>
        <dbReference type="SAM" id="Phobius"/>
    </source>
</evidence>
<dbReference type="PRINTS" id="PR00237">
    <property type="entry name" value="GPCRRHODOPSN"/>
</dbReference>
<reference evidence="11 12" key="1">
    <citation type="submission" date="2022-05" db="EMBL/GenBank/DDBJ databases">
        <authorList>
            <consortium name="Genoscope - CEA"/>
            <person name="William W."/>
        </authorList>
    </citation>
    <scope>NUCLEOTIDE SEQUENCE [LARGE SCALE GENOMIC DNA]</scope>
</reference>
<evidence type="ECO:0000256" key="2">
    <source>
        <dbReference type="ARBA" id="ARBA00022475"/>
    </source>
</evidence>
<dbReference type="SMART" id="SM01381">
    <property type="entry name" value="7TM_GPCR_Srsx"/>
    <property type="match status" value="1"/>
</dbReference>
<organism evidence="11 12">
    <name type="scientific">Pocillopora meandrina</name>
    <dbReference type="NCBI Taxonomy" id="46732"/>
    <lineage>
        <taxon>Eukaryota</taxon>
        <taxon>Metazoa</taxon>
        <taxon>Cnidaria</taxon>
        <taxon>Anthozoa</taxon>
        <taxon>Hexacorallia</taxon>
        <taxon>Scleractinia</taxon>
        <taxon>Astrocoeniina</taxon>
        <taxon>Pocilloporidae</taxon>
        <taxon>Pocillopora</taxon>
    </lineage>
</organism>
<keyword evidence="4 9" id="KW-1133">Transmembrane helix</keyword>
<dbReference type="EMBL" id="CALNXJ010000057">
    <property type="protein sequence ID" value="CAH3155103.1"/>
    <property type="molecule type" value="Genomic_DNA"/>
</dbReference>
<name>A0AAU9XQT3_9CNID</name>
<keyword evidence="7" id="KW-0675">Receptor</keyword>
<dbReference type="InterPro" id="IPR050569">
    <property type="entry name" value="TAAR"/>
</dbReference>
<protein>
    <recommendedName>
        <fullName evidence="10">G-protein coupled receptors family 1 profile domain-containing protein</fullName>
    </recommendedName>
</protein>
<sequence>MENVWFWIFGWILSVLTLTGNGLVILLVCRRRQLRTETNAFIVSLAIADFFVGLTAIPLQFFYTLASGRDALPKTSIGYFAVMFIRVVFQYTSGTNLCCLMLDRYIAVTKPLKYLPFMKRRRVIQMIALAWGIPSTVITLVASLRFSLNNSLLYKISGWFYACFEIPLCLILIFCFVSMFRIVCKHKQAARILAKQLHFNHEVFIKTQGKSTVKMMAVVVALFLLCYIIFARCSFVLILNSHNSCEDTGYKLPILVVNSAVNPLSYAIFKRDIRKELKRQMHFINNF</sequence>
<keyword evidence="3 9" id="KW-0812">Transmembrane</keyword>
<dbReference type="Gene3D" id="1.20.1070.10">
    <property type="entry name" value="Rhodopsin 7-helix transmembrane proteins"/>
    <property type="match status" value="1"/>
</dbReference>
<feature type="transmembrane region" description="Helical" evidence="9">
    <location>
        <begin position="77"/>
        <end position="102"/>
    </location>
</feature>
<dbReference type="PROSITE" id="PS50262">
    <property type="entry name" value="G_PROTEIN_RECEP_F1_2"/>
    <property type="match status" value="1"/>
</dbReference>
<evidence type="ECO:0000256" key="4">
    <source>
        <dbReference type="ARBA" id="ARBA00022989"/>
    </source>
</evidence>
<evidence type="ECO:0000256" key="8">
    <source>
        <dbReference type="ARBA" id="ARBA00023224"/>
    </source>
</evidence>
<evidence type="ECO:0000259" key="10">
    <source>
        <dbReference type="PROSITE" id="PS50262"/>
    </source>
</evidence>
<keyword evidence="8" id="KW-0807">Transducer</keyword>
<dbReference type="Proteomes" id="UP001159428">
    <property type="component" value="Unassembled WGS sequence"/>
</dbReference>
<dbReference type="PANTHER" id="PTHR24249">
    <property type="entry name" value="HISTAMINE RECEPTOR-RELATED G-PROTEIN COUPLED RECEPTOR"/>
    <property type="match status" value="1"/>
</dbReference>
<dbReference type="InterPro" id="IPR017452">
    <property type="entry name" value="GPCR_Rhodpsn_7TM"/>
</dbReference>
<feature type="domain" description="G-protein coupled receptors family 1 profile" evidence="10">
    <location>
        <begin position="20"/>
        <end position="266"/>
    </location>
</feature>
<dbReference type="SUPFAM" id="SSF81321">
    <property type="entry name" value="Family A G protein-coupled receptor-like"/>
    <property type="match status" value="1"/>
</dbReference>
<comment type="caution">
    <text evidence="11">The sequence shown here is derived from an EMBL/GenBank/DDBJ whole genome shotgun (WGS) entry which is preliminary data.</text>
</comment>
<accession>A0AAU9XQT3</accession>
<evidence type="ECO:0000313" key="11">
    <source>
        <dbReference type="EMBL" id="CAH3155103.1"/>
    </source>
</evidence>
<dbReference type="AlphaFoldDB" id="A0AAU9XQT3"/>
<evidence type="ECO:0000256" key="7">
    <source>
        <dbReference type="ARBA" id="ARBA00023170"/>
    </source>
</evidence>
<comment type="subcellular location">
    <subcellularLocation>
        <location evidence="1">Cell membrane</location>
        <topology evidence="1">Multi-pass membrane protein</topology>
    </subcellularLocation>
</comment>
<feature type="transmembrane region" description="Helical" evidence="9">
    <location>
        <begin position="215"/>
        <end position="238"/>
    </location>
</feature>
<proteinExistence type="predicted"/>
<dbReference type="InterPro" id="IPR000276">
    <property type="entry name" value="GPCR_Rhodpsn"/>
</dbReference>
<dbReference type="Pfam" id="PF00001">
    <property type="entry name" value="7tm_1"/>
    <property type="match status" value="1"/>
</dbReference>